<dbReference type="EMBL" id="MU853232">
    <property type="protein sequence ID" value="KAK4121916.1"/>
    <property type="molecule type" value="Genomic_DNA"/>
</dbReference>
<comment type="similarity">
    <text evidence="2">Belongs to the peptidase M13 family.</text>
</comment>
<comment type="caution">
    <text evidence="10">The sequence shown here is derived from an EMBL/GenBank/DDBJ whole genome shotgun (WGS) entry which is preliminary data.</text>
</comment>
<dbReference type="GO" id="GO:0004222">
    <property type="term" value="F:metalloendopeptidase activity"/>
    <property type="evidence" value="ECO:0007669"/>
    <property type="project" value="InterPro"/>
</dbReference>
<keyword evidence="11" id="KW-1185">Reference proteome</keyword>
<keyword evidence="5" id="KW-0378">Hydrolase</keyword>
<dbReference type="Pfam" id="PF01431">
    <property type="entry name" value="Peptidase_M13"/>
    <property type="match status" value="1"/>
</dbReference>
<protein>
    <submittedName>
        <fullName evidence="10">Zincin</fullName>
    </submittedName>
</protein>
<accession>A0AAN6TXH7</accession>
<feature type="domain" description="Peptidase M13 N-terminal" evidence="9">
    <location>
        <begin position="35"/>
        <end position="437"/>
    </location>
</feature>
<name>A0AAN6TXH7_9PEZI</name>
<sequence>MGQWQSQPVCTSAACVQAAAHVLQGLAPNYAQMDPCTDFDQMVCYGTFEHSGDNGGTVWDLRDRTERILRKIHESSSHAEAIGFRSTMLTARDSADEYNFDMLRTAYQACMDTEAIVAAGITPLTDLIASVNNYWPLSPSDLKTTLSTDDLDGFHQATLLVEQLGVKVFHDHCNYESPVMADFLNSRSNRICWSTPEVYFGQNLTAYSDPEAMEHYSRTLANVFHMTYPNLDDGAAAAMAEAVISFEIDMVNLAQPYLQQSGDFFVSHELTANVSVAKLANAAPALGFDKLLAGLMPSGEAPSTILMLVPDFWPQLSDVLANHSKAALHGFLVWKTINALAEHVYDETLWTLLGLTPSENRWEECVAASDRLIRHIKDRYFISAAYPDLTMQAADKMTTNILAQFKKRINELDWMSEDAKKRAIVKAERLVQNIGYPKANPDLRSAESVASYYEGLNFTADHFANNLNALRFNLAKQYAEANGAPNRNNVGNAAEVNAFYDPTTNSISIPAGYSQLPIFHYLLPEYALYGGLGVVIGHEITHGFDNDGRLWSEDAEREAWWDNATIAAFESRAQCFVDQFNAFDVAVPGGRQPVDGLLTLGENLSDAGGIRAAYHAWLEERKSMPDVWDQKLPGLEHFTSEQMFFVIHGSMWCDAKTPAKMAHIMSYDNHAPNLVRIKGMTQNSREFREAFKCPNPEPTCELF</sequence>
<evidence type="ECO:0000256" key="4">
    <source>
        <dbReference type="ARBA" id="ARBA00022723"/>
    </source>
</evidence>
<reference evidence="10" key="2">
    <citation type="submission" date="2023-05" db="EMBL/GenBank/DDBJ databases">
        <authorList>
            <consortium name="Lawrence Berkeley National Laboratory"/>
            <person name="Steindorff A."/>
            <person name="Hensen N."/>
            <person name="Bonometti L."/>
            <person name="Westerberg I."/>
            <person name="Brannstrom I.O."/>
            <person name="Guillou S."/>
            <person name="Cros-Aarteil S."/>
            <person name="Calhoun S."/>
            <person name="Haridas S."/>
            <person name="Kuo A."/>
            <person name="Mondo S."/>
            <person name="Pangilinan J."/>
            <person name="Riley R."/>
            <person name="Labutti K."/>
            <person name="Andreopoulos B."/>
            <person name="Lipzen A."/>
            <person name="Chen C."/>
            <person name="Yanf M."/>
            <person name="Daum C."/>
            <person name="Ng V."/>
            <person name="Clum A."/>
            <person name="Ohm R."/>
            <person name="Martin F."/>
            <person name="Silar P."/>
            <person name="Natvig D."/>
            <person name="Lalanne C."/>
            <person name="Gautier V."/>
            <person name="Ament-Velasquez S.L."/>
            <person name="Kruys A."/>
            <person name="Hutchinson M.I."/>
            <person name="Powell A.J."/>
            <person name="Barry K."/>
            <person name="Miller A.N."/>
            <person name="Grigoriev I.V."/>
            <person name="Debuchy R."/>
            <person name="Gladieux P."/>
            <person name="Thoren M.H."/>
            <person name="Johannesson H."/>
        </authorList>
    </citation>
    <scope>NUCLEOTIDE SEQUENCE</scope>
    <source>
        <strain evidence="10">CBS 731.68</strain>
    </source>
</reference>
<keyword evidence="6" id="KW-0862">Zinc</keyword>
<proteinExistence type="inferred from homology"/>
<organism evidence="10 11">
    <name type="scientific">Parathielavia appendiculata</name>
    <dbReference type="NCBI Taxonomy" id="2587402"/>
    <lineage>
        <taxon>Eukaryota</taxon>
        <taxon>Fungi</taxon>
        <taxon>Dikarya</taxon>
        <taxon>Ascomycota</taxon>
        <taxon>Pezizomycotina</taxon>
        <taxon>Sordariomycetes</taxon>
        <taxon>Sordariomycetidae</taxon>
        <taxon>Sordariales</taxon>
        <taxon>Chaetomiaceae</taxon>
        <taxon>Parathielavia</taxon>
    </lineage>
</organism>
<keyword evidence="7" id="KW-0482">Metalloprotease</keyword>
<evidence type="ECO:0000313" key="10">
    <source>
        <dbReference type="EMBL" id="KAK4121916.1"/>
    </source>
</evidence>
<evidence type="ECO:0000256" key="3">
    <source>
        <dbReference type="ARBA" id="ARBA00022670"/>
    </source>
</evidence>
<dbReference type="Gene3D" id="3.40.390.10">
    <property type="entry name" value="Collagenase (Catalytic Domain)"/>
    <property type="match status" value="1"/>
</dbReference>
<dbReference type="PANTHER" id="PTHR11733">
    <property type="entry name" value="ZINC METALLOPROTEASE FAMILY M13 NEPRILYSIN-RELATED"/>
    <property type="match status" value="1"/>
</dbReference>
<dbReference type="Gene3D" id="1.10.1380.10">
    <property type="entry name" value="Neutral endopeptidase , domain2"/>
    <property type="match status" value="1"/>
</dbReference>
<evidence type="ECO:0000256" key="1">
    <source>
        <dbReference type="ARBA" id="ARBA00001947"/>
    </source>
</evidence>
<keyword evidence="4" id="KW-0479">Metal-binding</keyword>
<keyword evidence="3" id="KW-0645">Protease</keyword>
<evidence type="ECO:0000256" key="2">
    <source>
        <dbReference type="ARBA" id="ARBA00007357"/>
    </source>
</evidence>
<evidence type="ECO:0000259" key="9">
    <source>
        <dbReference type="Pfam" id="PF05649"/>
    </source>
</evidence>
<dbReference type="PROSITE" id="PS51885">
    <property type="entry name" value="NEPRILYSIN"/>
    <property type="match status" value="1"/>
</dbReference>
<dbReference type="Pfam" id="PF05649">
    <property type="entry name" value="Peptidase_M13_N"/>
    <property type="match status" value="1"/>
</dbReference>
<dbReference type="GeneID" id="87825982"/>
<dbReference type="CDD" id="cd08662">
    <property type="entry name" value="M13"/>
    <property type="match status" value="1"/>
</dbReference>
<dbReference type="SUPFAM" id="SSF55486">
    <property type="entry name" value="Metalloproteases ('zincins'), catalytic domain"/>
    <property type="match status" value="1"/>
</dbReference>
<dbReference type="InterPro" id="IPR008753">
    <property type="entry name" value="Peptidase_M13_N"/>
</dbReference>
<dbReference type="Proteomes" id="UP001302602">
    <property type="component" value="Unassembled WGS sequence"/>
</dbReference>
<reference evidence="10" key="1">
    <citation type="journal article" date="2023" name="Mol. Phylogenet. Evol.">
        <title>Genome-scale phylogeny and comparative genomics of the fungal order Sordariales.</title>
        <authorList>
            <person name="Hensen N."/>
            <person name="Bonometti L."/>
            <person name="Westerberg I."/>
            <person name="Brannstrom I.O."/>
            <person name="Guillou S."/>
            <person name="Cros-Aarteil S."/>
            <person name="Calhoun S."/>
            <person name="Haridas S."/>
            <person name="Kuo A."/>
            <person name="Mondo S."/>
            <person name="Pangilinan J."/>
            <person name="Riley R."/>
            <person name="LaButti K."/>
            <person name="Andreopoulos B."/>
            <person name="Lipzen A."/>
            <person name="Chen C."/>
            <person name="Yan M."/>
            <person name="Daum C."/>
            <person name="Ng V."/>
            <person name="Clum A."/>
            <person name="Steindorff A."/>
            <person name="Ohm R.A."/>
            <person name="Martin F."/>
            <person name="Silar P."/>
            <person name="Natvig D.O."/>
            <person name="Lalanne C."/>
            <person name="Gautier V."/>
            <person name="Ament-Velasquez S.L."/>
            <person name="Kruys A."/>
            <person name="Hutchinson M.I."/>
            <person name="Powell A.J."/>
            <person name="Barry K."/>
            <person name="Miller A.N."/>
            <person name="Grigoriev I.V."/>
            <person name="Debuchy R."/>
            <person name="Gladieux P."/>
            <person name="Hiltunen Thoren M."/>
            <person name="Johannesson H."/>
        </authorList>
    </citation>
    <scope>NUCLEOTIDE SEQUENCE</scope>
    <source>
        <strain evidence="10">CBS 731.68</strain>
    </source>
</reference>
<evidence type="ECO:0000256" key="7">
    <source>
        <dbReference type="ARBA" id="ARBA00023049"/>
    </source>
</evidence>
<evidence type="ECO:0000256" key="6">
    <source>
        <dbReference type="ARBA" id="ARBA00022833"/>
    </source>
</evidence>
<evidence type="ECO:0000259" key="8">
    <source>
        <dbReference type="Pfam" id="PF01431"/>
    </source>
</evidence>
<feature type="domain" description="Peptidase M13 C-terminal" evidence="8">
    <location>
        <begin position="497"/>
        <end position="697"/>
    </location>
</feature>
<dbReference type="InterPro" id="IPR042089">
    <property type="entry name" value="Peptidase_M13_dom_2"/>
</dbReference>
<dbReference type="RefSeq" id="XP_062645687.1">
    <property type="nucleotide sequence ID" value="XM_062789212.1"/>
</dbReference>
<dbReference type="InterPro" id="IPR000718">
    <property type="entry name" value="Peptidase_M13"/>
</dbReference>
<evidence type="ECO:0000256" key="5">
    <source>
        <dbReference type="ARBA" id="ARBA00022801"/>
    </source>
</evidence>
<dbReference type="PRINTS" id="PR00786">
    <property type="entry name" value="NEPRILYSIN"/>
</dbReference>
<gene>
    <name evidence="10" type="ORF">N657DRAFT_576845</name>
</gene>
<comment type="cofactor">
    <cofactor evidence="1">
        <name>Zn(2+)</name>
        <dbReference type="ChEBI" id="CHEBI:29105"/>
    </cofactor>
</comment>
<dbReference type="InterPro" id="IPR018497">
    <property type="entry name" value="Peptidase_M13_C"/>
</dbReference>
<dbReference type="PANTHER" id="PTHR11733:SF167">
    <property type="entry name" value="FI17812P1-RELATED"/>
    <property type="match status" value="1"/>
</dbReference>
<dbReference type="GO" id="GO:0016485">
    <property type="term" value="P:protein processing"/>
    <property type="evidence" value="ECO:0007669"/>
    <property type="project" value="TreeGrafter"/>
</dbReference>
<dbReference type="AlphaFoldDB" id="A0AAN6TXH7"/>
<dbReference type="GO" id="GO:0046872">
    <property type="term" value="F:metal ion binding"/>
    <property type="evidence" value="ECO:0007669"/>
    <property type="project" value="UniProtKB-KW"/>
</dbReference>
<evidence type="ECO:0000313" key="11">
    <source>
        <dbReference type="Proteomes" id="UP001302602"/>
    </source>
</evidence>
<dbReference type="InterPro" id="IPR024079">
    <property type="entry name" value="MetalloPept_cat_dom_sf"/>
</dbReference>
<dbReference type="GO" id="GO:0005886">
    <property type="term" value="C:plasma membrane"/>
    <property type="evidence" value="ECO:0007669"/>
    <property type="project" value="TreeGrafter"/>
</dbReference>